<sequence>MDKIFSKIILFCALLLTCIALANTKNTDKYTIKFNDSITTNNSTQINYSPTNTKNILSNE</sequence>
<dbReference type="EMBL" id="FPIY01000003">
    <property type="protein sequence ID" value="SFW56111.1"/>
    <property type="molecule type" value="Genomic_DNA"/>
</dbReference>
<feature type="chain" id="PRO_5012023953" evidence="1">
    <location>
        <begin position="23"/>
        <end position="60"/>
    </location>
</feature>
<dbReference type="STRING" id="76595.SAMN05660313_02450"/>
<protein>
    <submittedName>
        <fullName evidence="2">Uncharacterized protein</fullName>
    </submittedName>
</protein>
<accession>A0A1K1Q871</accession>
<keyword evidence="3" id="KW-1185">Reference proteome</keyword>
<evidence type="ECO:0000313" key="2">
    <source>
        <dbReference type="EMBL" id="SFW56111.1"/>
    </source>
</evidence>
<reference evidence="3" key="1">
    <citation type="submission" date="2016-11" db="EMBL/GenBank/DDBJ databases">
        <authorList>
            <person name="Varghese N."/>
            <person name="Submissions S."/>
        </authorList>
    </citation>
    <scope>NUCLEOTIDE SEQUENCE [LARGE SCALE GENOMIC DNA]</scope>
    <source>
        <strain evidence="3">DSM 24786</strain>
    </source>
</reference>
<dbReference type="AlphaFoldDB" id="A0A1K1Q871"/>
<name>A0A1K1Q871_9FLAO</name>
<evidence type="ECO:0000313" key="3">
    <source>
        <dbReference type="Proteomes" id="UP000183257"/>
    </source>
</evidence>
<organism evidence="2 3">
    <name type="scientific">Cellulophaga fucicola</name>
    <dbReference type="NCBI Taxonomy" id="76595"/>
    <lineage>
        <taxon>Bacteria</taxon>
        <taxon>Pseudomonadati</taxon>
        <taxon>Bacteroidota</taxon>
        <taxon>Flavobacteriia</taxon>
        <taxon>Flavobacteriales</taxon>
        <taxon>Flavobacteriaceae</taxon>
        <taxon>Cellulophaga</taxon>
    </lineage>
</organism>
<feature type="signal peptide" evidence="1">
    <location>
        <begin position="1"/>
        <end position="22"/>
    </location>
</feature>
<proteinExistence type="predicted"/>
<evidence type="ECO:0000256" key="1">
    <source>
        <dbReference type="SAM" id="SignalP"/>
    </source>
</evidence>
<keyword evidence="1" id="KW-0732">Signal</keyword>
<dbReference type="Proteomes" id="UP000183257">
    <property type="component" value="Unassembled WGS sequence"/>
</dbReference>
<gene>
    <name evidence="2" type="ORF">SAMN05660313_02450</name>
</gene>